<dbReference type="RefSeq" id="WP_310060280.1">
    <property type="nucleotide sequence ID" value="NZ_JAVDVQ010000019.1"/>
</dbReference>
<dbReference type="Proteomes" id="UP001252243">
    <property type="component" value="Unassembled WGS sequence"/>
</dbReference>
<feature type="transmembrane region" description="Helical" evidence="8">
    <location>
        <begin position="118"/>
        <end position="138"/>
    </location>
</feature>
<dbReference type="InterPro" id="IPR011701">
    <property type="entry name" value="MFS"/>
</dbReference>
<keyword evidence="2" id="KW-0813">Transport</keyword>
<protein>
    <submittedName>
        <fullName evidence="10">MFS family permease</fullName>
    </submittedName>
</protein>
<evidence type="ECO:0000256" key="2">
    <source>
        <dbReference type="ARBA" id="ARBA00022448"/>
    </source>
</evidence>
<feature type="transmembrane region" description="Helical" evidence="8">
    <location>
        <begin position="343"/>
        <end position="372"/>
    </location>
</feature>
<evidence type="ECO:0000256" key="4">
    <source>
        <dbReference type="ARBA" id="ARBA00022692"/>
    </source>
</evidence>
<dbReference type="Pfam" id="PF00083">
    <property type="entry name" value="Sugar_tr"/>
    <property type="match status" value="1"/>
</dbReference>
<feature type="transmembrane region" description="Helical" evidence="8">
    <location>
        <begin position="317"/>
        <end position="337"/>
    </location>
</feature>
<organism evidence="10 11">
    <name type="scientific">Arthrobacter ginsengisoli</name>
    <dbReference type="NCBI Taxonomy" id="1356565"/>
    <lineage>
        <taxon>Bacteria</taxon>
        <taxon>Bacillati</taxon>
        <taxon>Actinomycetota</taxon>
        <taxon>Actinomycetes</taxon>
        <taxon>Micrococcales</taxon>
        <taxon>Micrococcaceae</taxon>
        <taxon>Arthrobacter</taxon>
    </lineage>
</organism>
<feature type="domain" description="Major facilitator superfamily (MFS) profile" evidence="9">
    <location>
        <begin position="20"/>
        <end position="438"/>
    </location>
</feature>
<gene>
    <name evidence="10" type="ORF">J2X01_003528</name>
</gene>
<evidence type="ECO:0000256" key="3">
    <source>
        <dbReference type="ARBA" id="ARBA00022475"/>
    </source>
</evidence>
<feature type="region of interest" description="Disordered" evidence="7">
    <location>
        <begin position="437"/>
        <end position="461"/>
    </location>
</feature>
<dbReference type="InterPro" id="IPR036259">
    <property type="entry name" value="MFS_trans_sf"/>
</dbReference>
<keyword evidence="4 8" id="KW-0812">Transmembrane</keyword>
<dbReference type="PROSITE" id="PS50850">
    <property type="entry name" value="MFS"/>
    <property type="match status" value="1"/>
</dbReference>
<feature type="transmembrane region" description="Helical" evidence="8">
    <location>
        <begin position="384"/>
        <end position="406"/>
    </location>
</feature>
<dbReference type="EMBL" id="JAVDVQ010000019">
    <property type="protein sequence ID" value="MDR7084220.1"/>
    <property type="molecule type" value="Genomic_DNA"/>
</dbReference>
<evidence type="ECO:0000256" key="1">
    <source>
        <dbReference type="ARBA" id="ARBA00004651"/>
    </source>
</evidence>
<evidence type="ECO:0000313" key="11">
    <source>
        <dbReference type="Proteomes" id="UP001252243"/>
    </source>
</evidence>
<dbReference type="InterPro" id="IPR020846">
    <property type="entry name" value="MFS_dom"/>
</dbReference>
<keyword evidence="3" id="KW-1003">Cell membrane</keyword>
<feature type="transmembrane region" description="Helical" evidence="8">
    <location>
        <begin position="252"/>
        <end position="277"/>
    </location>
</feature>
<proteinExistence type="predicted"/>
<name>A0ABU1UGG3_9MICC</name>
<accession>A0ABU1UGG3</accession>
<evidence type="ECO:0000313" key="10">
    <source>
        <dbReference type="EMBL" id="MDR7084220.1"/>
    </source>
</evidence>
<feature type="transmembrane region" description="Helical" evidence="8">
    <location>
        <begin position="412"/>
        <end position="433"/>
    </location>
</feature>
<dbReference type="InterPro" id="IPR005829">
    <property type="entry name" value="Sugar_transporter_CS"/>
</dbReference>
<comment type="caution">
    <text evidence="10">The sequence shown here is derived from an EMBL/GenBank/DDBJ whole genome shotgun (WGS) entry which is preliminary data.</text>
</comment>
<keyword evidence="6 8" id="KW-0472">Membrane</keyword>
<dbReference type="InterPro" id="IPR005828">
    <property type="entry name" value="MFS_sugar_transport-like"/>
</dbReference>
<keyword evidence="5 8" id="KW-1133">Transmembrane helix</keyword>
<evidence type="ECO:0000256" key="7">
    <source>
        <dbReference type="SAM" id="MobiDB-lite"/>
    </source>
</evidence>
<evidence type="ECO:0000256" key="8">
    <source>
        <dbReference type="SAM" id="Phobius"/>
    </source>
</evidence>
<feature type="transmembrane region" description="Helical" evidence="8">
    <location>
        <begin position="61"/>
        <end position="82"/>
    </location>
</feature>
<dbReference type="Gene3D" id="1.20.1250.20">
    <property type="entry name" value="MFS general substrate transporter like domains"/>
    <property type="match status" value="2"/>
</dbReference>
<dbReference type="PANTHER" id="PTHR43045">
    <property type="entry name" value="SHIKIMATE TRANSPORTER"/>
    <property type="match status" value="1"/>
</dbReference>
<dbReference type="SUPFAM" id="SSF103473">
    <property type="entry name" value="MFS general substrate transporter"/>
    <property type="match status" value="1"/>
</dbReference>
<keyword evidence="11" id="KW-1185">Reference proteome</keyword>
<feature type="compositionally biased region" description="Basic and acidic residues" evidence="7">
    <location>
        <begin position="437"/>
        <end position="454"/>
    </location>
</feature>
<evidence type="ECO:0000256" key="6">
    <source>
        <dbReference type="ARBA" id="ARBA00023136"/>
    </source>
</evidence>
<dbReference type="PROSITE" id="PS00217">
    <property type="entry name" value="SUGAR_TRANSPORT_2"/>
    <property type="match status" value="1"/>
</dbReference>
<feature type="transmembrane region" description="Helical" evidence="8">
    <location>
        <begin position="94"/>
        <end position="112"/>
    </location>
</feature>
<dbReference type="Pfam" id="PF07690">
    <property type="entry name" value="MFS_1"/>
    <property type="match status" value="1"/>
</dbReference>
<feature type="transmembrane region" description="Helical" evidence="8">
    <location>
        <begin position="289"/>
        <end position="310"/>
    </location>
</feature>
<dbReference type="CDD" id="cd17369">
    <property type="entry name" value="MFS_ShiA_like"/>
    <property type="match status" value="1"/>
</dbReference>
<feature type="transmembrane region" description="Helical" evidence="8">
    <location>
        <begin position="194"/>
        <end position="217"/>
    </location>
</feature>
<feature type="transmembrane region" description="Helical" evidence="8">
    <location>
        <begin position="159"/>
        <end position="182"/>
    </location>
</feature>
<sequence length="461" mass="48359">MATSTQSVDKKKLSPQLKKVILSGYLGSSIEYYDFLLYGVIASLGVFSKVFFVGAGDLGGLLASFATLAVGYIARPIGGMIFGHFGDKMGRKSMLVITMSLMGGVSVLIGLIPPAEMIGIAAPILLVTLRILQGIAVGGEWGGAALLALEHAPKGRRGFASSIANVGAATGTLLSTTIVLGVRTIMTDEQFFAWGWRIPFLFSALLVAVGLWVRLSVQESPLFKEMMDEAAKNKGEKTRSPLWVVVTKYPKAVAISAFSSVGAFVYLALMGTFALSMMTKNGVPIQDALMVQAVAAIVHVVSMPFFGALSDKVGRRAVILGGSAVGLVFAYPMLYAFSTGDTWLCLVALLVGNALVHSAIFGPLASFIAEMFGTGNRYSGASLGYQLGSTIGSGFAPLIAISILATGDGNNYPMVALFTAGMCLVSIVATYLAKESKEKDLGQTGKKDSSEHPAELATATR</sequence>
<reference evidence="10 11" key="1">
    <citation type="submission" date="2023-07" db="EMBL/GenBank/DDBJ databases">
        <title>Sorghum-associated microbial communities from plants grown in Nebraska, USA.</title>
        <authorList>
            <person name="Schachtman D."/>
        </authorList>
    </citation>
    <scope>NUCLEOTIDE SEQUENCE [LARGE SCALE GENOMIC DNA]</scope>
    <source>
        <strain evidence="10 11">BE167</strain>
    </source>
</reference>
<evidence type="ECO:0000256" key="5">
    <source>
        <dbReference type="ARBA" id="ARBA00022989"/>
    </source>
</evidence>
<comment type="subcellular location">
    <subcellularLocation>
        <location evidence="1">Cell membrane</location>
        <topology evidence="1">Multi-pass membrane protein</topology>
    </subcellularLocation>
</comment>
<dbReference type="PANTHER" id="PTHR43045:SF1">
    <property type="entry name" value="SHIKIMATE TRANSPORTER"/>
    <property type="match status" value="1"/>
</dbReference>
<evidence type="ECO:0000259" key="9">
    <source>
        <dbReference type="PROSITE" id="PS50850"/>
    </source>
</evidence>